<name>A0A4Y7SU13_COPMI</name>
<organism evidence="1 2">
    <name type="scientific">Coprinellus micaceus</name>
    <name type="common">Glistening ink-cap mushroom</name>
    <name type="synonym">Coprinus micaceus</name>
    <dbReference type="NCBI Taxonomy" id="71717"/>
    <lineage>
        <taxon>Eukaryota</taxon>
        <taxon>Fungi</taxon>
        <taxon>Dikarya</taxon>
        <taxon>Basidiomycota</taxon>
        <taxon>Agaricomycotina</taxon>
        <taxon>Agaricomycetes</taxon>
        <taxon>Agaricomycetidae</taxon>
        <taxon>Agaricales</taxon>
        <taxon>Agaricineae</taxon>
        <taxon>Psathyrellaceae</taxon>
        <taxon>Coprinellus</taxon>
    </lineage>
</organism>
<dbReference type="Proteomes" id="UP000298030">
    <property type="component" value="Unassembled WGS sequence"/>
</dbReference>
<proteinExistence type="predicted"/>
<protein>
    <submittedName>
        <fullName evidence="1">Uncharacterized protein</fullName>
    </submittedName>
</protein>
<comment type="caution">
    <text evidence="1">The sequence shown here is derived from an EMBL/GenBank/DDBJ whole genome shotgun (WGS) entry which is preliminary data.</text>
</comment>
<evidence type="ECO:0000313" key="2">
    <source>
        <dbReference type="Proteomes" id="UP000298030"/>
    </source>
</evidence>
<dbReference type="OrthoDB" id="3021222at2759"/>
<gene>
    <name evidence="1" type="ORF">FA13DRAFT_1796458</name>
</gene>
<dbReference type="EMBL" id="QPFP01000057">
    <property type="protein sequence ID" value="TEB25346.1"/>
    <property type="molecule type" value="Genomic_DNA"/>
</dbReference>
<sequence>MGLKLCAVAVPLKPGLPFIQCFTDIAQLLQNGWDQTGVNWDHYHIEASVLVPGDQIIFKALRLHHVVTLLSLICTGGHFYRGSTMTETMASLITSLLLPCYITNTSHVSSQYLLQLMTLYCHNCIVISSSESWLSSLNKVSFNISSFTSWHRLILLHVLAILGPVLDYRFYPTWNQEAISDPDCMTIAQARGAVMETINSLTSIGITVRRGPPGTGWVTARQYFDDALLATTILFRQAFVTVTEKAKGSHAGLSNFRTAHQPHAVKLLRRSLCYRPDLLNAFDQAFTGPDSAEEPVDLYTIPLLAEEGVVDLRCMVRASGSNCPKNKHDPIKLIHKGATWSLNQAFMRTYADILKREEEVKDNDKMEVDT</sequence>
<reference evidence="1 2" key="1">
    <citation type="journal article" date="2019" name="Nat. Ecol. Evol.">
        <title>Megaphylogeny resolves global patterns of mushroom evolution.</title>
        <authorList>
            <person name="Varga T."/>
            <person name="Krizsan K."/>
            <person name="Foldi C."/>
            <person name="Dima B."/>
            <person name="Sanchez-Garcia M."/>
            <person name="Sanchez-Ramirez S."/>
            <person name="Szollosi G.J."/>
            <person name="Szarkandi J.G."/>
            <person name="Papp V."/>
            <person name="Albert L."/>
            <person name="Andreopoulos W."/>
            <person name="Angelini C."/>
            <person name="Antonin V."/>
            <person name="Barry K.W."/>
            <person name="Bougher N.L."/>
            <person name="Buchanan P."/>
            <person name="Buyck B."/>
            <person name="Bense V."/>
            <person name="Catcheside P."/>
            <person name="Chovatia M."/>
            <person name="Cooper J."/>
            <person name="Damon W."/>
            <person name="Desjardin D."/>
            <person name="Finy P."/>
            <person name="Geml J."/>
            <person name="Haridas S."/>
            <person name="Hughes K."/>
            <person name="Justo A."/>
            <person name="Karasinski D."/>
            <person name="Kautmanova I."/>
            <person name="Kiss B."/>
            <person name="Kocsube S."/>
            <person name="Kotiranta H."/>
            <person name="LaButti K.M."/>
            <person name="Lechner B.E."/>
            <person name="Liimatainen K."/>
            <person name="Lipzen A."/>
            <person name="Lukacs Z."/>
            <person name="Mihaltcheva S."/>
            <person name="Morgado L.N."/>
            <person name="Niskanen T."/>
            <person name="Noordeloos M.E."/>
            <person name="Ohm R.A."/>
            <person name="Ortiz-Santana B."/>
            <person name="Ovrebo C."/>
            <person name="Racz N."/>
            <person name="Riley R."/>
            <person name="Savchenko A."/>
            <person name="Shiryaev A."/>
            <person name="Soop K."/>
            <person name="Spirin V."/>
            <person name="Szebenyi C."/>
            <person name="Tomsovsky M."/>
            <person name="Tulloss R.E."/>
            <person name="Uehling J."/>
            <person name="Grigoriev I.V."/>
            <person name="Vagvolgyi C."/>
            <person name="Papp T."/>
            <person name="Martin F.M."/>
            <person name="Miettinen O."/>
            <person name="Hibbett D.S."/>
            <person name="Nagy L.G."/>
        </authorList>
    </citation>
    <scope>NUCLEOTIDE SEQUENCE [LARGE SCALE GENOMIC DNA]</scope>
    <source>
        <strain evidence="1 2">FP101781</strain>
    </source>
</reference>
<dbReference type="AlphaFoldDB" id="A0A4Y7SU13"/>
<evidence type="ECO:0000313" key="1">
    <source>
        <dbReference type="EMBL" id="TEB25346.1"/>
    </source>
</evidence>
<keyword evidence="2" id="KW-1185">Reference proteome</keyword>
<accession>A0A4Y7SU13</accession>